<evidence type="ECO:0000313" key="4">
    <source>
        <dbReference type="Proteomes" id="UP000265725"/>
    </source>
</evidence>
<dbReference type="OrthoDB" id="1891078at2"/>
<dbReference type="Proteomes" id="UP000265725">
    <property type="component" value="Chromosome"/>
</dbReference>
<keyword evidence="3" id="KW-0648">Protein biosynthesis</keyword>
<evidence type="ECO:0000259" key="1">
    <source>
        <dbReference type="Pfam" id="PF07299"/>
    </source>
</evidence>
<protein>
    <submittedName>
        <fullName evidence="3">Elongation factor G-binding protein</fullName>
    </submittedName>
</protein>
<accession>A0A385YW03</accession>
<dbReference type="Gene3D" id="1.20.1280.250">
    <property type="match status" value="1"/>
</dbReference>
<dbReference type="AlphaFoldDB" id="A0A385YW03"/>
<dbReference type="RefSeq" id="WP_119884187.1">
    <property type="nucleotide sequence ID" value="NZ_CP032418.1"/>
</dbReference>
<feature type="domain" description="Elongation factor G-binding protein C-terminal treble-clef zinc-finger" evidence="2">
    <location>
        <begin position="101"/>
        <end position="200"/>
    </location>
</feature>
<dbReference type="InterPro" id="IPR038344">
    <property type="entry name" value="EF-G_N_sf"/>
</dbReference>
<proteinExistence type="predicted"/>
<dbReference type="InterPro" id="IPR032330">
    <property type="entry name" value="EF-G-binding_C"/>
</dbReference>
<evidence type="ECO:0000313" key="3">
    <source>
        <dbReference type="EMBL" id="AYC30470.1"/>
    </source>
</evidence>
<keyword evidence="3" id="KW-0251">Elongation factor</keyword>
<organism evidence="3 4">
    <name type="scientific">Paenisporosarcina cavernae</name>
    <dbReference type="NCBI Taxonomy" id="2320858"/>
    <lineage>
        <taxon>Bacteria</taxon>
        <taxon>Bacillati</taxon>
        <taxon>Bacillota</taxon>
        <taxon>Bacilli</taxon>
        <taxon>Bacillales</taxon>
        <taxon>Caryophanaceae</taxon>
        <taxon>Paenisporosarcina</taxon>
    </lineage>
</organism>
<dbReference type="GO" id="GO:0003746">
    <property type="term" value="F:translation elongation factor activity"/>
    <property type="evidence" value="ECO:0007669"/>
    <property type="project" value="UniProtKB-KW"/>
</dbReference>
<evidence type="ECO:0000259" key="2">
    <source>
        <dbReference type="Pfam" id="PF16571"/>
    </source>
</evidence>
<dbReference type="InterPro" id="IPR010841">
    <property type="entry name" value="EF-G-binding_N"/>
</dbReference>
<name>A0A385YW03_9BACL</name>
<gene>
    <name evidence="3" type="ORF">D3873_11735</name>
</gene>
<dbReference type="KEGG" id="paek:D3873_11735"/>
<dbReference type="Pfam" id="PF16571">
    <property type="entry name" value="FBP_C"/>
    <property type="match status" value="1"/>
</dbReference>
<keyword evidence="4" id="KW-1185">Reference proteome</keyword>
<dbReference type="Pfam" id="PF07299">
    <property type="entry name" value="EF-G-binding_N"/>
    <property type="match status" value="1"/>
</dbReference>
<dbReference type="CDD" id="cd16342">
    <property type="entry name" value="FusC_FusB"/>
    <property type="match status" value="1"/>
</dbReference>
<sequence>MEAFLSSDQFHFLTDQVKILVNASGVSKDKNVLAALLSVREESVRNLLPDLSEEQQDMLNSIQHVTDKQSGEQFLAKLQPFVIPFPALTDEKIRKLFPKLKKVSIPNLTEIDWRLQTFLGWNDKGSDKKCLIFWQNEKHLPTYGTFEVSKKDGICAICHKHDKLGLFTAAVKGNANGAYTKRGNYICQDSLKCSQQVIDSERMTDFIEIVRAR</sequence>
<reference evidence="4" key="1">
    <citation type="submission" date="2018-09" db="EMBL/GenBank/DDBJ databases">
        <authorList>
            <person name="Zhu H."/>
        </authorList>
    </citation>
    <scope>NUCLEOTIDE SEQUENCE [LARGE SCALE GENOMIC DNA]</scope>
    <source>
        <strain evidence="4">K2R23-3</strain>
    </source>
</reference>
<feature type="domain" description="Elongation factor G-binding protein N-terminal" evidence="1">
    <location>
        <begin position="4"/>
        <end position="86"/>
    </location>
</feature>
<dbReference type="EMBL" id="CP032418">
    <property type="protein sequence ID" value="AYC30470.1"/>
    <property type="molecule type" value="Genomic_DNA"/>
</dbReference>